<dbReference type="Proteomes" id="UP000054107">
    <property type="component" value="Unassembled WGS sequence"/>
</dbReference>
<dbReference type="SUPFAM" id="SSF117281">
    <property type="entry name" value="Kelch motif"/>
    <property type="match status" value="1"/>
</dbReference>
<evidence type="ECO:0000256" key="2">
    <source>
        <dbReference type="ARBA" id="ARBA00022737"/>
    </source>
</evidence>
<dbReference type="PANTHER" id="PTHR46093:SF18">
    <property type="entry name" value="FIBRONECTIN TYPE-III DOMAIN-CONTAINING PROTEIN"/>
    <property type="match status" value="1"/>
</dbReference>
<keyword evidence="3" id="KW-0812">Transmembrane</keyword>
<dbReference type="Pfam" id="PF24981">
    <property type="entry name" value="Beta-prop_ATRN-LZTR1"/>
    <property type="match status" value="1"/>
</dbReference>
<feature type="transmembrane region" description="Helical" evidence="3">
    <location>
        <begin position="404"/>
        <end position="427"/>
    </location>
</feature>
<keyword evidence="3" id="KW-1133">Transmembrane helix</keyword>
<accession>A0A0B7MWE6</accession>
<keyword evidence="6" id="KW-1185">Reference proteome</keyword>
<dbReference type="OrthoDB" id="2263777at2759"/>
<proteinExistence type="predicted"/>
<feature type="domain" description="Attractin/MKLN-like beta-propeller" evidence="4">
    <location>
        <begin position="97"/>
        <end position="355"/>
    </location>
</feature>
<evidence type="ECO:0000256" key="1">
    <source>
        <dbReference type="ARBA" id="ARBA00022441"/>
    </source>
</evidence>
<reference evidence="5 6" key="1">
    <citation type="submission" date="2014-09" db="EMBL/GenBank/DDBJ databases">
        <authorList>
            <person name="Ellenberger Sabrina"/>
        </authorList>
    </citation>
    <scope>NUCLEOTIDE SEQUENCE [LARGE SCALE GENOMIC DNA]</scope>
    <source>
        <strain evidence="5 6">CBS 412.66</strain>
    </source>
</reference>
<dbReference type="AlphaFoldDB" id="A0A0B7MWE6"/>
<evidence type="ECO:0000313" key="6">
    <source>
        <dbReference type="Proteomes" id="UP000054107"/>
    </source>
</evidence>
<dbReference type="InterPro" id="IPR056737">
    <property type="entry name" value="Beta-prop_ATRN-MKLN-like"/>
</dbReference>
<keyword evidence="3" id="KW-0472">Membrane</keyword>
<sequence length="564" mass="62184">MPDLSNNINSAFKKYEMRKRNEELLCGGSDDPMSAALGILLAYAYAQTLSLSNLPNSNGSSMNDLAGSWMLVNHSNQEYQLEGRRKAAFTAHNNNTLFISGGYVSNLTDFDNQTIAYNSDTNTWRTLRNYTDKSGGSQQIYAATAISLTPAENTIVMFGGCTEYPFYTGSVDIDSLNNTVMREGFKSIKSFQYDHNQWVDRLQTNTPSRFYAGQTATLNPKTGLIYYMGGYYYTAPDYSVPNVQDYGTGIVQDYRSANVFNSNNGIWQTIELTGIKTPSPRLQPTATMLPNSNHILLFGGSQTGQNVACVKFCYTLDLDTHEWELRTNEALVTADALRFGHSAVLVGTSLFIMFGFTVYGKPLDSILVISVKDVNNLYFAKTFPYAEREFVPVTIASAGLSTGAIAGIGVASGLAVVAAAVVCFLYIRKKKRQAERELEEMPVDWDQVDKFYSNNDASYQQRALNGEAVNITKSKPSHATDALSFTEIAGRYTPNAHDDESTIAAREFGAMNSSSSATHTEEQVKLMKPTMINTENDVKYVSQAPSPLILKMKPDVSVEEADKS</sequence>
<evidence type="ECO:0000259" key="4">
    <source>
        <dbReference type="Pfam" id="PF24981"/>
    </source>
</evidence>
<dbReference type="InterPro" id="IPR015915">
    <property type="entry name" value="Kelch-typ_b-propeller"/>
</dbReference>
<dbReference type="PANTHER" id="PTHR46093">
    <property type="entry name" value="ACYL-COA-BINDING DOMAIN-CONTAINING PROTEIN 5"/>
    <property type="match status" value="1"/>
</dbReference>
<organism evidence="5 6">
    <name type="scientific">Parasitella parasitica</name>
    <dbReference type="NCBI Taxonomy" id="35722"/>
    <lineage>
        <taxon>Eukaryota</taxon>
        <taxon>Fungi</taxon>
        <taxon>Fungi incertae sedis</taxon>
        <taxon>Mucoromycota</taxon>
        <taxon>Mucoromycotina</taxon>
        <taxon>Mucoromycetes</taxon>
        <taxon>Mucorales</taxon>
        <taxon>Mucorineae</taxon>
        <taxon>Mucoraceae</taxon>
        <taxon>Parasitella</taxon>
    </lineage>
</organism>
<name>A0A0B7MWE6_9FUNG</name>
<keyword evidence="2" id="KW-0677">Repeat</keyword>
<dbReference type="Gene3D" id="2.120.10.80">
    <property type="entry name" value="Kelch-type beta propeller"/>
    <property type="match status" value="2"/>
</dbReference>
<dbReference type="EMBL" id="LN721622">
    <property type="protein sequence ID" value="CEP09407.1"/>
    <property type="molecule type" value="Genomic_DNA"/>
</dbReference>
<evidence type="ECO:0000313" key="5">
    <source>
        <dbReference type="EMBL" id="CEP09407.1"/>
    </source>
</evidence>
<dbReference type="STRING" id="35722.A0A0B7MWE6"/>
<keyword evidence="1" id="KW-0880">Kelch repeat</keyword>
<evidence type="ECO:0000256" key="3">
    <source>
        <dbReference type="SAM" id="Phobius"/>
    </source>
</evidence>
<gene>
    <name evidence="5" type="primary">PARPA_02901.1 scaffold 5990</name>
</gene>
<protein>
    <recommendedName>
        <fullName evidence="4">Attractin/MKLN-like beta-propeller domain-containing protein</fullName>
    </recommendedName>
</protein>